<dbReference type="FunFam" id="3.40.50.300:FF:000309">
    <property type="entry name" value="ABC transporter ATP-binding protein"/>
    <property type="match status" value="1"/>
</dbReference>
<feature type="domain" description="ABC transporter" evidence="13">
    <location>
        <begin position="320"/>
        <end position="538"/>
    </location>
</feature>
<dbReference type="Pfam" id="PF16326">
    <property type="entry name" value="ABC_tran_CTD"/>
    <property type="match status" value="1"/>
</dbReference>
<dbReference type="NCBIfam" id="NF008358">
    <property type="entry name" value="PRK11147.1"/>
    <property type="match status" value="1"/>
</dbReference>
<evidence type="ECO:0000256" key="1">
    <source>
        <dbReference type="ARBA" id="ARBA00022490"/>
    </source>
</evidence>
<dbReference type="GeneID" id="78255249"/>
<dbReference type="EC" id="3.6.1.-" evidence="11"/>
<dbReference type="InterPro" id="IPR032781">
    <property type="entry name" value="ABC_tran_Xtn"/>
</dbReference>
<keyword evidence="15" id="KW-1185">Reference proteome</keyword>
<evidence type="ECO:0000256" key="9">
    <source>
        <dbReference type="ARBA" id="ARBA00049360"/>
    </source>
</evidence>
<dbReference type="InterPro" id="IPR043686">
    <property type="entry name" value="Uup"/>
</dbReference>
<dbReference type="InterPro" id="IPR003593">
    <property type="entry name" value="AAA+_ATPase"/>
</dbReference>
<evidence type="ECO:0000313" key="15">
    <source>
        <dbReference type="Proteomes" id="UP000056090"/>
    </source>
</evidence>
<dbReference type="InterPro" id="IPR003439">
    <property type="entry name" value="ABC_transporter-like_ATP-bd"/>
</dbReference>
<dbReference type="CDD" id="cd03221">
    <property type="entry name" value="ABCF_EF-3"/>
    <property type="match status" value="2"/>
</dbReference>
<reference evidence="14 15" key="1">
    <citation type="submission" date="2014-06" db="EMBL/GenBank/DDBJ databases">
        <title>Genomes of Alteromonas australica, a world apart.</title>
        <authorList>
            <person name="Gonzaga A."/>
            <person name="Lopez-Perez M."/>
            <person name="Rodriguez-Valera F."/>
        </authorList>
    </citation>
    <scope>NUCLEOTIDE SEQUENCE [LARGE SCALE GENOMIC DNA]</scope>
    <source>
        <strain evidence="14 15">H 17</strain>
    </source>
</reference>
<keyword evidence="8 11" id="KW-0234">DNA repair</keyword>
<dbReference type="RefSeq" id="WP_044057138.1">
    <property type="nucleotide sequence ID" value="NZ_CBCSKJ010000001.1"/>
</dbReference>
<dbReference type="InterPro" id="IPR027417">
    <property type="entry name" value="P-loop_NTPase"/>
</dbReference>
<dbReference type="AlphaFoldDB" id="A0A075NZL5"/>
<evidence type="ECO:0000313" key="14">
    <source>
        <dbReference type="EMBL" id="AIF98996.1"/>
    </source>
</evidence>
<evidence type="ECO:0000259" key="13">
    <source>
        <dbReference type="PROSITE" id="PS50893"/>
    </source>
</evidence>
<evidence type="ECO:0000256" key="10">
    <source>
        <dbReference type="ARBA" id="ARBA00061478"/>
    </source>
</evidence>
<dbReference type="InterPro" id="IPR051309">
    <property type="entry name" value="ABCF_ATPase"/>
</dbReference>
<dbReference type="GO" id="GO:0006281">
    <property type="term" value="P:DNA repair"/>
    <property type="evidence" value="ECO:0007669"/>
    <property type="project" value="UniProtKB-KW"/>
</dbReference>
<dbReference type="Proteomes" id="UP000056090">
    <property type="component" value="Chromosome"/>
</dbReference>
<evidence type="ECO:0000256" key="8">
    <source>
        <dbReference type="ARBA" id="ARBA00023204"/>
    </source>
</evidence>
<gene>
    <name evidence="11" type="primary">uup</name>
    <name evidence="14" type="ORF">EP13_10060</name>
</gene>
<dbReference type="Gene3D" id="1.10.287.380">
    <property type="entry name" value="Valyl-tRNA synthetase, C-terminal domain"/>
    <property type="match status" value="1"/>
</dbReference>
<feature type="binding site" evidence="11">
    <location>
        <begin position="352"/>
        <end position="359"/>
    </location>
    <ligand>
        <name>ATP</name>
        <dbReference type="ChEBI" id="CHEBI:30616"/>
        <label>2</label>
    </ligand>
</feature>
<dbReference type="Pfam" id="PF12848">
    <property type="entry name" value="ABC_tran_Xtn"/>
    <property type="match status" value="1"/>
</dbReference>
<dbReference type="PANTHER" id="PTHR42855:SF1">
    <property type="entry name" value="ABC TRANSPORTER DOMAIN-CONTAINING PROTEIN"/>
    <property type="match status" value="1"/>
</dbReference>
<dbReference type="SMART" id="SM00382">
    <property type="entry name" value="AAA"/>
    <property type="match status" value="2"/>
</dbReference>
<dbReference type="PROSITE" id="PS50893">
    <property type="entry name" value="ABC_TRANSPORTER_2"/>
    <property type="match status" value="2"/>
</dbReference>
<feature type="domain" description="ABC transporter" evidence="13">
    <location>
        <begin position="4"/>
        <end position="253"/>
    </location>
</feature>
<comment type="function">
    <text evidence="11">Probably plays a role in ribosome assembly or function. May be involved in resolution of branched DNA intermediates that result from template switching in postreplication gaps. Binds DNA and has ATPase activity.</text>
</comment>
<name>A0A075NZL5_9ALTE</name>
<organism evidence="14 15">
    <name type="scientific">Alteromonas australica</name>
    <dbReference type="NCBI Taxonomy" id="589873"/>
    <lineage>
        <taxon>Bacteria</taxon>
        <taxon>Pseudomonadati</taxon>
        <taxon>Pseudomonadota</taxon>
        <taxon>Gammaproteobacteria</taxon>
        <taxon>Alteromonadales</taxon>
        <taxon>Alteromonadaceae</taxon>
        <taxon>Alteromonas/Salinimonas group</taxon>
        <taxon>Alteromonas</taxon>
    </lineage>
</organism>
<evidence type="ECO:0000256" key="12">
    <source>
        <dbReference type="SAM" id="MobiDB-lite"/>
    </source>
</evidence>
<evidence type="ECO:0000256" key="4">
    <source>
        <dbReference type="ARBA" id="ARBA00022763"/>
    </source>
</evidence>
<evidence type="ECO:0000256" key="2">
    <source>
        <dbReference type="ARBA" id="ARBA00022737"/>
    </source>
</evidence>
<evidence type="ECO:0000256" key="7">
    <source>
        <dbReference type="ARBA" id="ARBA00023125"/>
    </source>
</evidence>
<dbReference type="GO" id="GO:0003677">
    <property type="term" value="F:DNA binding"/>
    <property type="evidence" value="ECO:0007669"/>
    <property type="project" value="UniProtKB-UniRule"/>
</dbReference>
<dbReference type="GO" id="GO:0016887">
    <property type="term" value="F:ATP hydrolysis activity"/>
    <property type="evidence" value="ECO:0007669"/>
    <property type="project" value="UniProtKB-UniRule"/>
</dbReference>
<dbReference type="GO" id="GO:0043022">
    <property type="term" value="F:ribosome binding"/>
    <property type="evidence" value="ECO:0007669"/>
    <property type="project" value="UniProtKB-UniRule"/>
</dbReference>
<dbReference type="SUPFAM" id="SSF52540">
    <property type="entry name" value="P-loop containing nucleoside triphosphate hydrolases"/>
    <property type="match status" value="2"/>
</dbReference>
<keyword evidence="3 11" id="KW-0547">Nucleotide-binding</keyword>
<dbReference type="InterPro" id="IPR017871">
    <property type="entry name" value="ABC_transporter-like_CS"/>
</dbReference>
<dbReference type="InterPro" id="IPR037118">
    <property type="entry name" value="Val-tRNA_synth_C_sf"/>
</dbReference>
<keyword evidence="2 11" id="KW-0677">Repeat</keyword>
<feature type="compositionally biased region" description="Basic and acidic residues" evidence="12">
    <location>
        <begin position="540"/>
        <end position="554"/>
    </location>
</feature>
<dbReference type="EMBL" id="CP008849">
    <property type="protein sequence ID" value="AIF98996.1"/>
    <property type="molecule type" value="Genomic_DNA"/>
</dbReference>
<dbReference type="eggNOG" id="COG0488">
    <property type="taxonomic scope" value="Bacteria"/>
</dbReference>
<dbReference type="FunFam" id="3.40.50.300:FF:000011">
    <property type="entry name" value="Putative ABC transporter ATP-binding component"/>
    <property type="match status" value="1"/>
</dbReference>
<keyword evidence="6 11" id="KW-0067">ATP-binding</keyword>
<keyword evidence="7 11" id="KW-0238">DNA-binding</keyword>
<dbReference type="Pfam" id="PF00005">
    <property type="entry name" value="ABC_tran"/>
    <property type="match status" value="2"/>
</dbReference>
<dbReference type="HAMAP" id="MF_00848">
    <property type="entry name" value="Uup"/>
    <property type="match status" value="1"/>
</dbReference>
<evidence type="ECO:0000256" key="3">
    <source>
        <dbReference type="ARBA" id="ARBA00022741"/>
    </source>
</evidence>
<keyword evidence="1 11" id="KW-0963">Cytoplasm</keyword>
<comment type="similarity">
    <text evidence="10 11">Belongs to the ABC transporter superfamily. ABCF family. Uup subfamily.</text>
</comment>
<feature type="binding site" evidence="11">
    <location>
        <begin position="36"/>
        <end position="43"/>
    </location>
    <ligand>
        <name>ATP</name>
        <dbReference type="ChEBI" id="CHEBI:30616"/>
        <label>1</label>
    </ligand>
</feature>
<sequence length="646" mass="72938">MSILQLKNITVIYGNPPLLDGVELLVQPKERVCLVGRNGSGKSTLMKVIAGDIIADDGQRIIENNTIIARLEQDPPQTTDVTLFDYVAEGLADIGETLKAYFHQTRLVAEDPSEVNLNKLQSLQEILEARDAWQFEQQIEQTLTMLKLEPEISLSTLSGGWRRKAALARALVRQPDLLLLDEPTNHLDIEMIRWLESSLSNYNGAIVFVSHDRAFIRSMATRIVDLDRGTITSYPGNYETYLEKKQHDLEVEAAQNAEFDKKLAQEEVWIRQGIKARRTRNEGRVRALKKLREERHARRAVQGNAVVGQHQGARSGKMVFEVKDLAYSIGGKTIVKRLSLNVMRGDKLALIGPNGCGKSTLIKLLLGELQPNNGIAKQGTNLEVAYFDQHRHGLDLEKTVIDAVGDGKRDLMVNGHPRHVISYLQDYLFTPERVNAPVKSLSGGEKNRLMLAKLMLKPSNVLVLDEPTNDLDVETLEMLETLLNEYQGTVLLVSHDREFVDNVANSCVVFEGEGELREFIGGFTDVENWYKERDAQRQAVTKEEKAKVKNETKSTSDSPSHKSSPRKTKKLSYKDQRELETLPADIEQLESDVEALQLQVNDPEFFRQDNDTTAETLSRLADKENALALKYSRWDELESMLEDNQQ</sequence>
<keyword evidence="5 11" id="KW-0378">Hydrolase</keyword>
<evidence type="ECO:0000256" key="6">
    <source>
        <dbReference type="ARBA" id="ARBA00022840"/>
    </source>
</evidence>
<protein>
    <recommendedName>
        <fullName evidence="11">ATP-binding protein Uup</fullName>
        <ecNumber evidence="11">3.6.1.-</ecNumber>
    </recommendedName>
</protein>
<comment type="subcellular location">
    <subcellularLocation>
        <location evidence="11">Cytoplasm</location>
    </subcellularLocation>
    <text evidence="11">Associates with ribosomes.</text>
</comment>
<comment type="catalytic activity">
    <reaction evidence="9 11">
        <text>ATP + H2O = ADP + phosphate + H(+)</text>
        <dbReference type="Rhea" id="RHEA:13065"/>
        <dbReference type="ChEBI" id="CHEBI:15377"/>
        <dbReference type="ChEBI" id="CHEBI:15378"/>
        <dbReference type="ChEBI" id="CHEBI:30616"/>
        <dbReference type="ChEBI" id="CHEBI:43474"/>
        <dbReference type="ChEBI" id="CHEBI:456216"/>
    </reaction>
</comment>
<dbReference type="KEGG" id="aal:EP13_10060"/>
<dbReference type="GO" id="GO:0005737">
    <property type="term" value="C:cytoplasm"/>
    <property type="evidence" value="ECO:0007669"/>
    <property type="project" value="UniProtKB-SubCell"/>
</dbReference>
<keyword evidence="4 11" id="KW-0227">DNA damage</keyword>
<proteinExistence type="inferred from homology"/>
<dbReference type="GO" id="GO:0005524">
    <property type="term" value="F:ATP binding"/>
    <property type="evidence" value="ECO:0007669"/>
    <property type="project" value="UniProtKB-UniRule"/>
</dbReference>
<dbReference type="Gene3D" id="3.40.50.300">
    <property type="entry name" value="P-loop containing nucleotide triphosphate hydrolases"/>
    <property type="match status" value="2"/>
</dbReference>
<dbReference type="PROSITE" id="PS00211">
    <property type="entry name" value="ABC_TRANSPORTER_1"/>
    <property type="match status" value="2"/>
</dbReference>
<evidence type="ECO:0000256" key="5">
    <source>
        <dbReference type="ARBA" id="ARBA00022801"/>
    </source>
</evidence>
<feature type="region of interest" description="Disordered" evidence="12">
    <location>
        <begin position="540"/>
        <end position="575"/>
    </location>
</feature>
<evidence type="ECO:0000256" key="11">
    <source>
        <dbReference type="HAMAP-Rule" id="MF_00848"/>
    </source>
</evidence>
<dbReference type="InterPro" id="IPR032524">
    <property type="entry name" value="ABC_tran_C"/>
</dbReference>
<dbReference type="PANTHER" id="PTHR42855">
    <property type="entry name" value="ABC TRANSPORTER ATP-BINDING SUBUNIT"/>
    <property type="match status" value="1"/>
</dbReference>
<accession>A0A075NZL5</accession>